<comment type="caution">
    <text evidence="1">The sequence shown here is derived from an EMBL/GenBank/DDBJ whole genome shotgun (WGS) entry which is preliminary data.</text>
</comment>
<name>A0ACC2I0K0_9PLEO</name>
<evidence type="ECO:0000313" key="1">
    <source>
        <dbReference type="EMBL" id="KAJ8108892.1"/>
    </source>
</evidence>
<dbReference type="EMBL" id="JAPHNI010000682">
    <property type="protein sequence ID" value="KAJ8108892.1"/>
    <property type="molecule type" value="Genomic_DNA"/>
</dbReference>
<keyword evidence="2" id="KW-1185">Reference proteome</keyword>
<accession>A0ACC2I0K0</accession>
<protein>
    <submittedName>
        <fullName evidence="1">Uncharacterized protein</fullName>
    </submittedName>
</protein>
<proteinExistence type="predicted"/>
<gene>
    <name evidence="1" type="ORF">OPT61_g7852</name>
</gene>
<dbReference type="Proteomes" id="UP001153331">
    <property type="component" value="Unassembled WGS sequence"/>
</dbReference>
<sequence length="423" mass="46953">MTTEKTGLQPLNYFMTLFPFIASSTIVGFRIRKKYRDRKFAADDLLIIIAQICALGLTVATCIFINVSYTGYRTEDIPPGALNKIEASKWRFVNAVLYNPILALIKVSFILTLIKLDSPSIWIRGSLWTLFTINVMFGFAGTLVALLNCRPIPKFWDRTIPGTCMNTAQYIYGTISVTIITDALVSIVPVFILFNLQMPRRTKALVISFLSLGLVVTAIASYRLSVFVQVFSMDNPLQNESPYNVQTPLSNIEAGLAAIAACGPTLKHLLALMVPMLRSSSTKARSTTPKWDPRSSDKLKTRRSRATKTNSGQGNEIRGSVVELTDTLNWPLGHEGKPQRMLNEENASLRTEISGTNGKDYGVSYERPRSPYATTSILVTDRAWELTPPAFSNLTTTITHRPILAPSMMQCHKEFVLTPIASA</sequence>
<organism evidence="1 2">
    <name type="scientific">Boeremia exigua</name>
    <dbReference type="NCBI Taxonomy" id="749465"/>
    <lineage>
        <taxon>Eukaryota</taxon>
        <taxon>Fungi</taxon>
        <taxon>Dikarya</taxon>
        <taxon>Ascomycota</taxon>
        <taxon>Pezizomycotina</taxon>
        <taxon>Dothideomycetes</taxon>
        <taxon>Pleosporomycetidae</taxon>
        <taxon>Pleosporales</taxon>
        <taxon>Pleosporineae</taxon>
        <taxon>Didymellaceae</taxon>
        <taxon>Boeremia</taxon>
    </lineage>
</organism>
<evidence type="ECO:0000313" key="2">
    <source>
        <dbReference type="Proteomes" id="UP001153331"/>
    </source>
</evidence>
<reference evidence="1" key="1">
    <citation type="submission" date="2022-11" db="EMBL/GenBank/DDBJ databases">
        <title>Genome Sequence of Boeremia exigua.</title>
        <authorList>
            <person name="Buettner E."/>
        </authorList>
    </citation>
    <scope>NUCLEOTIDE SEQUENCE</scope>
    <source>
        <strain evidence="1">CU02</strain>
    </source>
</reference>